<dbReference type="InterPro" id="IPR017585">
    <property type="entry name" value="SAF_FlgA"/>
</dbReference>
<gene>
    <name evidence="3" type="ORF">SAMN03080610_01067</name>
</gene>
<evidence type="ECO:0000313" key="3">
    <source>
        <dbReference type="EMBL" id="SCZ28959.1"/>
    </source>
</evidence>
<dbReference type="Proteomes" id="UP000199347">
    <property type="component" value="Unassembled WGS sequence"/>
</dbReference>
<reference evidence="3 4" key="1">
    <citation type="submission" date="2016-10" db="EMBL/GenBank/DDBJ databases">
        <authorList>
            <person name="de Groot N.N."/>
        </authorList>
    </citation>
    <scope>NUCLEOTIDE SEQUENCE [LARGE SCALE GENOMIC DNA]</scope>
    <source>
        <strain evidence="3 4">DSM 2698</strain>
    </source>
</reference>
<dbReference type="Gene3D" id="2.30.30.760">
    <property type="match status" value="1"/>
</dbReference>
<name>A0A1G5MWL0_AFIMA</name>
<evidence type="ECO:0000256" key="1">
    <source>
        <dbReference type="RuleBase" id="RU362063"/>
    </source>
</evidence>
<keyword evidence="1" id="KW-0732">Signal</keyword>
<dbReference type="PANTHER" id="PTHR36307">
    <property type="entry name" value="FLAGELLA BASAL BODY P-RING FORMATION PROTEIN FLGA"/>
    <property type="match status" value="1"/>
</dbReference>
<comment type="similarity">
    <text evidence="1">Belongs to the FlgA family.</text>
</comment>
<keyword evidence="3" id="KW-0282">Flagellum</keyword>
<feature type="signal peptide" evidence="1">
    <location>
        <begin position="1"/>
        <end position="42"/>
    </location>
</feature>
<dbReference type="NCBIfam" id="TIGR03170">
    <property type="entry name" value="flgA_cterm"/>
    <property type="match status" value="1"/>
</dbReference>
<feature type="domain" description="Flagella basal body P-ring formation protein FlgA SAF" evidence="2">
    <location>
        <begin position="77"/>
        <end position="174"/>
    </location>
</feature>
<dbReference type="EMBL" id="FMVW01000002">
    <property type="protein sequence ID" value="SCZ28959.1"/>
    <property type="molecule type" value="Genomic_DNA"/>
</dbReference>
<keyword evidence="3" id="KW-0966">Cell projection</keyword>
<keyword evidence="4" id="KW-1185">Reference proteome</keyword>
<dbReference type="GO" id="GO:0042597">
    <property type="term" value="C:periplasmic space"/>
    <property type="evidence" value="ECO:0007669"/>
    <property type="project" value="UniProtKB-SubCell"/>
</dbReference>
<comment type="function">
    <text evidence="1">Involved in the assembly process of the P-ring formation. It may associate with FlgF on the rod constituting a structure essential for the P-ring assembly or may act as a modulator protein for the P-ring assembly.</text>
</comment>
<dbReference type="OrthoDB" id="8448733at2"/>
<keyword evidence="1" id="KW-1005">Bacterial flagellum biogenesis</keyword>
<dbReference type="InterPro" id="IPR039246">
    <property type="entry name" value="Flagellar_FlgA"/>
</dbReference>
<evidence type="ECO:0000313" key="4">
    <source>
        <dbReference type="Proteomes" id="UP000199347"/>
    </source>
</evidence>
<keyword evidence="1" id="KW-0574">Periplasm</keyword>
<proteinExistence type="inferred from homology"/>
<comment type="subcellular location">
    <subcellularLocation>
        <location evidence="1">Periplasm</location>
    </subcellularLocation>
</comment>
<evidence type="ECO:0000259" key="2">
    <source>
        <dbReference type="Pfam" id="PF13144"/>
    </source>
</evidence>
<protein>
    <recommendedName>
        <fullName evidence="1">Flagella basal body P-ring formation protein FlgA</fullName>
    </recommendedName>
</protein>
<dbReference type="GO" id="GO:0044780">
    <property type="term" value="P:bacterial-type flagellum assembly"/>
    <property type="evidence" value="ECO:0007669"/>
    <property type="project" value="InterPro"/>
</dbReference>
<dbReference type="RefSeq" id="WP_092810353.1">
    <property type="nucleotide sequence ID" value="NZ_FMVW01000002.1"/>
</dbReference>
<accession>A0A1G5MWL0</accession>
<keyword evidence="3" id="KW-0969">Cilium</keyword>
<dbReference type="Pfam" id="PF13144">
    <property type="entry name" value="ChapFlgA"/>
    <property type="match status" value="1"/>
</dbReference>
<feature type="chain" id="PRO_5011330004" description="Flagella basal body P-ring formation protein FlgA" evidence="1">
    <location>
        <begin position="43"/>
        <end position="176"/>
    </location>
</feature>
<dbReference type="CDD" id="cd11614">
    <property type="entry name" value="SAF_CpaB_FlgA_like"/>
    <property type="match status" value="1"/>
</dbReference>
<sequence length="176" mass="18729">MMGRNFIGLRRKATNALARVVSARRILAACAFVFAASVPAAAQQQGQPYDLLPVPSVTVYPGDVIDRDMLKEMNFLPNTRSRYPVVDNIDALIGKVARRTLVPERLIPSNAVEEPEIIARGSLTRAVYQSGGLSMTAGVLALEAGSLGDVIRVRNVDSGQVIAGVVQADGSVKVGQ</sequence>
<dbReference type="PANTHER" id="PTHR36307:SF1">
    <property type="entry name" value="FLAGELLA BASAL BODY P-RING FORMATION PROTEIN FLGA"/>
    <property type="match status" value="1"/>
</dbReference>
<dbReference type="STRING" id="1120955.SAMN03080610_01067"/>
<organism evidence="3 4">
    <name type="scientific">Afifella marina DSM 2698</name>
    <dbReference type="NCBI Taxonomy" id="1120955"/>
    <lineage>
        <taxon>Bacteria</taxon>
        <taxon>Pseudomonadati</taxon>
        <taxon>Pseudomonadota</taxon>
        <taxon>Alphaproteobacteria</taxon>
        <taxon>Hyphomicrobiales</taxon>
        <taxon>Afifellaceae</taxon>
        <taxon>Afifella</taxon>
    </lineage>
</organism>
<dbReference type="AlphaFoldDB" id="A0A1G5MWL0"/>